<evidence type="ECO:0000256" key="7">
    <source>
        <dbReference type="SAM" id="MobiDB-lite"/>
    </source>
</evidence>
<dbReference type="CDD" id="cd07332">
    <property type="entry name" value="M48C_Oma1_like"/>
    <property type="match status" value="1"/>
</dbReference>
<dbReference type="GO" id="GO:0004222">
    <property type="term" value="F:metalloendopeptidase activity"/>
    <property type="evidence" value="ECO:0007669"/>
    <property type="project" value="InterPro"/>
</dbReference>
<evidence type="ECO:0000256" key="4">
    <source>
        <dbReference type="ARBA" id="ARBA00022801"/>
    </source>
</evidence>
<proteinExistence type="predicted"/>
<dbReference type="Pfam" id="PF23368">
    <property type="entry name" value="DUF7092"/>
    <property type="match status" value="1"/>
</dbReference>
<keyword evidence="8" id="KW-1133">Transmembrane helix</keyword>
<dbReference type="Pfam" id="PF01435">
    <property type="entry name" value="Peptidase_M48"/>
    <property type="match status" value="1"/>
</dbReference>
<keyword evidence="3" id="KW-0479">Metal-binding</keyword>
<dbReference type="AlphaFoldDB" id="A0A0F9Y5Q7"/>
<feature type="domain" description="DUF7092" evidence="10">
    <location>
        <begin position="11"/>
        <end position="86"/>
    </location>
</feature>
<dbReference type="PANTHER" id="PTHR22726:SF1">
    <property type="entry name" value="METALLOENDOPEPTIDASE OMA1, MITOCHONDRIAL"/>
    <property type="match status" value="1"/>
</dbReference>
<dbReference type="InterPro" id="IPR001915">
    <property type="entry name" value="Peptidase_M48"/>
</dbReference>
<feature type="domain" description="Peptidase M48" evidence="9">
    <location>
        <begin position="192"/>
        <end position="356"/>
    </location>
</feature>
<dbReference type="InterPro" id="IPR055518">
    <property type="entry name" value="DUF7092"/>
</dbReference>
<evidence type="ECO:0000256" key="5">
    <source>
        <dbReference type="ARBA" id="ARBA00022833"/>
    </source>
</evidence>
<evidence type="ECO:0000259" key="9">
    <source>
        <dbReference type="Pfam" id="PF01435"/>
    </source>
</evidence>
<dbReference type="GO" id="GO:0051603">
    <property type="term" value="P:proteolysis involved in protein catabolic process"/>
    <property type="evidence" value="ECO:0007669"/>
    <property type="project" value="TreeGrafter"/>
</dbReference>
<sequence>MSASPSSNQWVSGRYFDGRSSSSSAVRARVVNGALQLEVAGKTHSYAAEQVRLGVQVGSANSYLHLSDGAVLESLDVTGLQRLSRALKHSGGDSWLQRFEVNFKLIMCSLVAVLAFSVLGVLYGVPWLSNQIAYAFPVELEMSIGEEALETMDNLWMQPSELTEARQQELLTAMSPYLRAMQSDYPAHSLQLHFRASDALGANAFALPGGNLVFTDEMVALAKNNEELAAVMAHEVGHVVHRHSMRNLVQSSLLVFVMVSLTGDVSAASDVATGLPALLANLSYQRNMETEADDFALAFLRKESIAPQRFADIMLRLDPVALEEEGGAKGEQDAAGRLGSFLSTHPPTPQRIERFQTQD</sequence>
<gene>
    <name evidence="11" type="ORF">LCGC14_0130850</name>
</gene>
<keyword evidence="8" id="KW-0472">Membrane</keyword>
<dbReference type="InterPro" id="IPR051156">
    <property type="entry name" value="Mito/Outer_Membr_Metalloprot"/>
</dbReference>
<comment type="cofactor">
    <cofactor evidence="1">
        <name>Zn(2+)</name>
        <dbReference type="ChEBI" id="CHEBI:29105"/>
    </cofactor>
</comment>
<evidence type="ECO:0000259" key="10">
    <source>
        <dbReference type="Pfam" id="PF23368"/>
    </source>
</evidence>
<evidence type="ECO:0000256" key="6">
    <source>
        <dbReference type="ARBA" id="ARBA00023049"/>
    </source>
</evidence>
<feature type="transmembrane region" description="Helical" evidence="8">
    <location>
        <begin position="105"/>
        <end position="128"/>
    </location>
</feature>
<evidence type="ECO:0000256" key="1">
    <source>
        <dbReference type="ARBA" id="ARBA00001947"/>
    </source>
</evidence>
<evidence type="ECO:0000256" key="2">
    <source>
        <dbReference type="ARBA" id="ARBA00022670"/>
    </source>
</evidence>
<organism evidence="11">
    <name type="scientific">marine sediment metagenome</name>
    <dbReference type="NCBI Taxonomy" id="412755"/>
    <lineage>
        <taxon>unclassified sequences</taxon>
        <taxon>metagenomes</taxon>
        <taxon>ecological metagenomes</taxon>
    </lineage>
</organism>
<keyword evidence="5" id="KW-0862">Zinc</keyword>
<keyword evidence="4" id="KW-0378">Hydrolase</keyword>
<dbReference type="GO" id="GO:0046872">
    <property type="term" value="F:metal ion binding"/>
    <property type="evidence" value="ECO:0007669"/>
    <property type="project" value="UniProtKB-KW"/>
</dbReference>
<comment type="caution">
    <text evidence="11">The sequence shown here is derived from an EMBL/GenBank/DDBJ whole genome shotgun (WGS) entry which is preliminary data.</text>
</comment>
<keyword evidence="6" id="KW-0482">Metalloprotease</keyword>
<keyword evidence="8" id="KW-0812">Transmembrane</keyword>
<name>A0A0F9Y5Q7_9ZZZZ</name>
<accession>A0A0F9Y5Q7</accession>
<feature type="region of interest" description="Disordered" evidence="7">
    <location>
        <begin position="324"/>
        <end position="359"/>
    </location>
</feature>
<evidence type="ECO:0000256" key="3">
    <source>
        <dbReference type="ARBA" id="ARBA00022723"/>
    </source>
</evidence>
<reference evidence="11" key="1">
    <citation type="journal article" date="2015" name="Nature">
        <title>Complex archaea that bridge the gap between prokaryotes and eukaryotes.</title>
        <authorList>
            <person name="Spang A."/>
            <person name="Saw J.H."/>
            <person name="Jorgensen S.L."/>
            <person name="Zaremba-Niedzwiedzka K."/>
            <person name="Martijn J."/>
            <person name="Lind A.E."/>
            <person name="van Eijk R."/>
            <person name="Schleper C."/>
            <person name="Guy L."/>
            <person name="Ettema T.J."/>
        </authorList>
    </citation>
    <scope>NUCLEOTIDE SEQUENCE</scope>
</reference>
<evidence type="ECO:0000256" key="8">
    <source>
        <dbReference type="SAM" id="Phobius"/>
    </source>
</evidence>
<dbReference type="Gene3D" id="3.30.2010.10">
    <property type="entry name" value="Metalloproteases ('zincins'), catalytic domain"/>
    <property type="match status" value="1"/>
</dbReference>
<keyword evidence="2" id="KW-0645">Protease</keyword>
<dbReference type="EMBL" id="LAZR01000043">
    <property type="protein sequence ID" value="KKN99973.1"/>
    <property type="molecule type" value="Genomic_DNA"/>
</dbReference>
<evidence type="ECO:0000313" key="11">
    <source>
        <dbReference type="EMBL" id="KKN99973.1"/>
    </source>
</evidence>
<protein>
    <submittedName>
        <fullName evidence="11">Uncharacterized protein</fullName>
    </submittedName>
</protein>
<dbReference type="PANTHER" id="PTHR22726">
    <property type="entry name" value="METALLOENDOPEPTIDASE OMA1"/>
    <property type="match status" value="1"/>
</dbReference>
<dbReference type="GO" id="GO:0016020">
    <property type="term" value="C:membrane"/>
    <property type="evidence" value="ECO:0007669"/>
    <property type="project" value="TreeGrafter"/>
</dbReference>